<dbReference type="VEuPathDB" id="FungiDB:PEXP_027070"/>
<evidence type="ECO:0000259" key="2">
    <source>
        <dbReference type="Pfam" id="PF22693"/>
    </source>
</evidence>
<reference evidence="3 4" key="1">
    <citation type="journal article" date="2015" name="Mol. Plant Microbe Interact.">
        <title>Genome, transcriptome, and functional analyses of Penicillium expansum provide new insights into secondary metabolism and pathogenicity.</title>
        <authorList>
            <person name="Ballester A.R."/>
            <person name="Marcet-Houben M."/>
            <person name="Levin E."/>
            <person name="Sela N."/>
            <person name="Selma-Lazaro C."/>
            <person name="Carmona L."/>
            <person name="Wisniewski M."/>
            <person name="Droby S."/>
            <person name="Gonzalez-Candelas L."/>
            <person name="Gabaldon T."/>
        </authorList>
    </citation>
    <scope>NUCLEOTIDE SEQUENCE [LARGE SCALE GENOMIC DNA]</scope>
    <source>
        <strain evidence="3 4">MD-8</strain>
    </source>
</reference>
<feature type="compositionally biased region" description="Low complexity" evidence="1">
    <location>
        <begin position="458"/>
        <end position="473"/>
    </location>
</feature>
<dbReference type="EMBL" id="JQFZ01000155">
    <property type="protein sequence ID" value="KGO57079.1"/>
    <property type="molecule type" value="Genomic_DNA"/>
</dbReference>
<dbReference type="HOGENOM" id="CLU_010317_0_0_1"/>
<feature type="compositionally biased region" description="Basic and acidic residues" evidence="1">
    <location>
        <begin position="132"/>
        <end position="148"/>
    </location>
</feature>
<name>A0A0A2KEN8_PENEN</name>
<protein>
    <recommendedName>
        <fullName evidence="2">MACPF-like domain-containing protein</fullName>
    </recommendedName>
</protein>
<dbReference type="Pfam" id="PF22693">
    <property type="entry name" value="MACPF_1"/>
    <property type="match status" value="1"/>
</dbReference>
<dbReference type="InterPro" id="IPR054586">
    <property type="entry name" value="MACPF_1_fungal"/>
</dbReference>
<sequence length="1239" mass="136360">MESEEHLQDAKDNVDTVPEVQDDRGSSDKDELDLADLPTRGRAKPIYKSPEEFWETVKVHKYIETGTPHALQVVRAPGRSLQEFLVGYNVAKIKQMLKAEIPFKFIICLNDGSVVPETMSMKLYFQSLEPLPPKKEAQPPATGEKKLTEPASKPADGGANKEKKAGDSAEKEQTKPADPKAHNTKARELTRDGTSRAPIGIVYVKELPATLSPTDIFKNLPFTLRFVQKANGKNKYEASISSSRFPSDQLPSLILGHLRPLVASMSAQSQKHEFCLQDETPFEDRTLLSTYLSHSTLSDKKDGKIPIYDIYFSSPTQRSEWSAASDVVKPQKIDTKVDLSTGFTKLSSLETIQGKAGDLKNQGLAANELNDLVKITATSANTLHASELDENQWHSVLRNCGLMHGWTVDLERNIVKPAPRAGGYNGGPDLWKLIAFKLRAGLNMDSPISLPHLTTGSTTTPVAPKAPAAVLPPTSTPGNTKAASAAIKTGSTTKPTEEQPSAAPNKEVAQASTKKELTQDASLLPLAIPVEASPQVVSAKAMTSDLPKKANALPSFVVNDESKITVSLVSHELQESMARNSFSSTSFEGEVSGGFKGVSVGVTAGTKSSTTKGEAKSETIYEKKLIAEFKFPRATIFLRPEDLEPTDALRSAVDKVRRTKNINDLRALQAEFGHIFCQEVIVGGSLQTTRVTNSKSTVSESRQKEEFKAHFGLAVSTPWGIGGSSKASKQTGSEDEEAIKETNVNDMSAFEAKGGQTIYAANPPTWCASVLPFNNWRVIERSEPLLLATAISSCSDVKMVDVKQWFLSAVPQLSQYLAIPPSRCLDVRLKVQSDIPGLTQEIGDKETPIEKQHHICNYLGHQFGKAIHPIRMGLKRRQLKVTEIKRSGGTSFGMPVTDITRDFKQLDVQKQLALFSPARFQAPVLLQYEERLKKIEHLSVTDYQETAWQMIIPDGQHLKHDSLVALRSYHEKMNIYLTVFRNEQGVVLPAMTDSGEFPLWRVQTVGGSSAQYIKEGDPIRLCWRFSDQTCGFRDFFNDVYGRRRFTKPEEIHDSLYLRTPFPGFQRADSIVPVQVQVKDPVNTGAIPNGIPDMVTPAPSPGNTPGSTTEQNGAAMVMSPSSSVKPILTKLSVIADKGDYLKDSLTYNLFDVTFRIDMIGNRPSVEKMDYMTQNLDQRTSTIVTTETGSRSMTWSIGEGQQAADNYAEAGKQVLGVLVFGAHYHYLRAEYQPLSRILASW</sequence>
<gene>
    <name evidence="3" type="ORF">PEX2_004330</name>
</gene>
<dbReference type="STRING" id="27334.A0A0A2KEN8"/>
<comment type="caution">
    <text evidence="3">The sequence shown here is derived from an EMBL/GenBank/DDBJ whole genome shotgun (WGS) entry which is preliminary data.</text>
</comment>
<evidence type="ECO:0000313" key="4">
    <source>
        <dbReference type="Proteomes" id="UP000030143"/>
    </source>
</evidence>
<feature type="domain" description="MACPF-like" evidence="2">
    <location>
        <begin position="612"/>
        <end position="783"/>
    </location>
</feature>
<dbReference type="Proteomes" id="UP000030143">
    <property type="component" value="Unassembled WGS sequence"/>
</dbReference>
<feature type="compositionally biased region" description="Basic and acidic residues" evidence="1">
    <location>
        <begin position="159"/>
        <end position="192"/>
    </location>
</feature>
<feature type="compositionally biased region" description="Basic and acidic residues" evidence="1">
    <location>
        <begin position="1"/>
        <end position="14"/>
    </location>
</feature>
<accession>A0A0A2KEN8</accession>
<dbReference type="AlphaFoldDB" id="A0A0A2KEN8"/>
<dbReference type="RefSeq" id="XP_016598767.1">
    <property type="nucleotide sequence ID" value="XM_016737711.1"/>
</dbReference>
<feature type="region of interest" description="Disordered" evidence="1">
    <location>
        <begin position="1"/>
        <end position="36"/>
    </location>
</feature>
<feature type="region of interest" description="Disordered" evidence="1">
    <location>
        <begin position="131"/>
        <end position="192"/>
    </location>
</feature>
<proteinExistence type="predicted"/>
<organism evidence="3 4">
    <name type="scientific">Penicillium expansum</name>
    <name type="common">Blue mold rot fungus</name>
    <dbReference type="NCBI Taxonomy" id="27334"/>
    <lineage>
        <taxon>Eukaryota</taxon>
        <taxon>Fungi</taxon>
        <taxon>Dikarya</taxon>
        <taxon>Ascomycota</taxon>
        <taxon>Pezizomycotina</taxon>
        <taxon>Eurotiomycetes</taxon>
        <taxon>Eurotiomycetidae</taxon>
        <taxon>Eurotiales</taxon>
        <taxon>Aspergillaceae</taxon>
        <taxon>Penicillium</taxon>
    </lineage>
</organism>
<keyword evidence="4" id="KW-1185">Reference proteome</keyword>
<feature type="region of interest" description="Disordered" evidence="1">
    <location>
        <begin position="455"/>
        <end position="515"/>
    </location>
</feature>
<evidence type="ECO:0000313" key="3">
    <source>
        <dbReference type="EMBL" id="KGO57079.1"/>
    </source>
</evidence>
<dbReference type="GeneID" id="27673130"/>
<evidence type="ECO:0000256" key="1">
    <source>
        <dbReference type="SAM" id="MobiDB-lite"/>
    </source>
</evidence>